<evidence type="ECO:0000259" key="1">
    <source>
        <dbReference type="Pfam" id="PF12697"/>
    </source>
</evidence>
<dbReference type="AlphaFoldDB" id="A0A1C4ULQ9"/>
<feature type="domain" description="AB hydrolase-1" evidence="1">
    <location>
        <begin position="26"/>
        <end position="265"/>
    </location>
</feature>
<dbReference type="PRINTS" id="PR00111">
    <property type="entry name" value="ABHYDROLASE"/>
</dbReference>
<keyword evidence="2" id="KW-0378">Hydrolase</keyword>
<dbReference type="PANTHER" id="PTHR43194:SF2">
    <property type="entry name" value="PEROXISOMAL MEMBRANE PROTEIN LPX1"/>
    <property type="match status" value="1"/>
</dbReference>
<organism evidence="2 3">
    <name type="scientific">Micromonospora matsumotoense</name>
    <dbReference type="NCBI Taxonomy" id="121616"/>
    <lineage>
        <taxon>Bacteria</taxon>
        <taxon>Bacillati</taxon>
        <taxon>Actinomycetota</taxon>
        <taxon>Actinomycetes</taxon>
        <taxon>Micromonosporales</taxon>
        <taxon>Micromonosporaceae</taxon>
        <taxon>Micromonospora</taxon>
    </lineage>
</organism>
<dbReference type="Pfam" id="PF12697">
    <property type="entry name" value="Abhydrolase_6"/>
    <property type="match status" value="1"/>
</dbReference>
<gene>
    <name evidence="2" type="ORF">GA0070216_101598</name>
</gene>
<dbReference type="InterPro" id="IPR050228">
    <property type="entry name" value="Carboxylesterase_BioH"/>
</dbReference>
<sequence length="295" mass="31456">MRPGLGVGEVGEDGMGNTSGGRVDTVVLVHGLWMTPRSWEGWAERYAARGFRVLAPAWPGFDREVTALRADPGTIAGTTLRQVIDHYAAVLRELPGPPIVIGHSFGGLVAQVLADRGLGAATVAVASAPVKGVLRLPISTLRASYPVLHSPVNRHRGVQISPDEFRYAFGNTLQPDDSDRAWRRYAVPAAGHVLFEGAFANLDPHSAATVDTGRNDRPPLLLIAGGEDHVSPPSLVKANAGLYQKSRAVTAYHEFPGRSHFTVGEPGWGAVADYALDWAVRMTQAPATAGNAPRR</sequence>
<dbReference type="Proteomes" id="UP000198797">
    <property type="component" value="Unassembled WGS sequence"/>
</dbReference>
<dbReference type="EMBL" id="FMCU01000001">
    <property type="protein sequence ID" value="SCE72616.1"/>
    <property type="molecule type" value="Genomic_DNA"/>
</dbReference>
<dbReference type="STRING" id="121616.GA0070216_101598"/>
<dbReference type="SUPFAM" id="SSF53474">
    <property type="entry name" value="alpha/beta-Hydrolases"/>
    <property type="match status" value="1"/>
</dbReference>
<name>A0A1C4ULQ9_9ACTN</name>
<dbReference type="PANTHER" id="PTHR43194">
    <property type="entry name" value="HYDROLASE ALPHA/BETA FOLD FAMILY"/>
    <property type="match status" value="1"/>
</dbReference>
<dbReference type="InterPro" id="IPR000073">
    <property type="entry name" value="AB_hydrolase_1"/>
</dbReference>
<proteinExistence type="predicted"/>
<accession>A0A1C4ULQ9</accession>
<evidence type="ECO:0000313" key="2">
    <source>
        <dbReference type="EMBL" id="SCE72616.1"/>
    </source>
</evidence>
<reference evidence="3" key="1">
    <citation type="submission" date="2016-06" db="EMBL/GenBank/DDBJ databases">
        <authorList>
            <person name="Varghese N."/>
            <person name="Submissions Spin"/>
        </authorList>
    </citation>
    <scope>NUCLEOTIDE SEQUENCE [LARGE SCALE GENOMIC DNA]</scope>
    <source>
        <strain evidence="3">DSM 44100</strain>
    </source>
</reference>
<evidence type="ECO:0000313" key="3">
    <source>
        <dbReference type="Proteomes" id="UP000198797"/>
    </source>
</evidence>
<keyword evidence="3" id="KW-1185">Reference proteome</keyword>
<protein>
    <submittedName>
        <fullName evidence="2">Lysophospholipase, alpha-beta hydrolase superfamily</fullName>
    </submittedName>
</protein>
<dbReference type="Gene3D" id="3.40.50.1820">
    <property type="entry name" value="alpha/beta hydrolase"/>
    <property type="match status" value="1"/>
</dbReference>
<dbReference type="GO" id="GO:0016787">
    <property type="term" value="F:hydrolase activity"/>
    <property type="evidence" value="ECO:0007669"/>
    <property type="project" value="UniProtKB-KW"/>
</dbReference>
<dbReference type="InterPro" id="IPR029058">
    <property type="entry name" value="AB_hydrolase_fold"/>
</dbReference>